<dbReference type="PANTHER" id="PTHR24221">
    <property type="entry name" value="ATP-BINDING CASSETTE SUB-FAMILY B"/>
    <property type="match status" value="1"/>
</dbReference>
<keyword evidence="2" id="KW-1003">Cell membrane</keyword>
<dbReference type="InterPro" id="IPR027417">
    <property type="entry name" value="P-loop_NTPase"/>
</dbReference>
<dbReference type="InterPro" id="IPR039421">
    <property type="entry name" value="Type_1_exporter"/>
</dbReference>
<feature type="domain" description="ABC transporter" evidence="9">
    <location>
        <begin position="345"/>
        <end position="559"/>
    </location>
</feature>
<dbReference type="PROSITE" id="PS00211">
    <property type="entry name" value="ABC_TRANSPORTER_1"/>
    <property type="match status" value="1"/>
</dbReference>
<feature type="transmembrane region" description="Helical" evidence="8">
    <location>
        <begin position="236"/>
        <end position="259"/>
    </location>
</feature>
<feature type="transmembrane region" description="Helical" evidence="8">
    <location>
        <begin position="20"/>
        <end position="41"/>
    </location>
</feature>
<evidence type="ECO:0000313" key="11">
    <source>
        <dbReference type="EMBL" id="RDI20618.1"/>
    </source>
</evidence>
<keyword evidence="3 8" id="KW-0812">Transmembrane</keyword>
<dbReference type="GO" id="GO:0034040">
    <property type="term" value="F:ATPase-coupled lipid transmembrane transporter activity"/>
    <property type="evidence" value="ECO:0007669"/>
    <property type="project" value="TreeGrafter"/>
</dbReference>
<dbReference type="SUPFAM" id="SSF90123">
    <property type="entry name" value="ABC transporter transmembrane region"/>
    <property type="match status" value="1"/>
</dbReference>
<reference evidence="11 12" key="1">
    <citation type="submission" date="2018-07" db="EMBL/GenBank/DDBJ databases">
        <title>Genomic Encyclopedia of Type Strains, Phase IV (KMG-IV): sequencing the most valuable type-strain genomes for metagenomic binning, comparative biology and taxonomic classification.</title>
        <authorList>
            <person name="Goeker M."/>
        </authorList>
    </citation>
    <scope>NUCLEOTIDE SEQUENCE [LARGE SCALE GENOMIC DNA]</scope>
    <source>
        <strain evidence="11 12">DSM 21352</strain>
    </source>
</reference>
<evidence type="ECO:0000256" key="8">
    <source>
        <dbReference type="SAM" id="Phobius"/>
    </source>
</evidence>
<dbReference type="PROSITE" id="PS50893">
    <property type="entry name" value="ABC_TRANSPORTER_2"/>
    <property type="match status" value="1"/>
</dbReference>
<dbReference type="Pfam" id="PF00664">
    <property type="entry name" value="ABC_membrane"/>
    <property type="match status" value="1"/>
</dbReference>
<sequence length="559" mass="57941">MTESTSVDPDRLPSPVSMAATAQAMAALLWLPQAALLAWAVQRLADGGGLHGVLALAGGVAAVGLLRAAFDAWGVRRAFEDARQALGTLRRAATAALAGGSPVDRDRPASGLAASVLAEQAEAIVPWLARFQPVRLRLMVVPIAIALAVGALSWVAAAILVVAAPLIPLFMALVGRRAQAASEAQLARQGDMNAFLLDRLRGLSTLRALGAVDHTALRLRASAQDLHRRTMAVLRIAFLSSAVLELFAALGVAMVAVYVGFHLLGHLQFGSWGRTLSLGQGLFILLLAPAFFEPLRELSAVWHDRAAGEAARKALASLDGAGPRLPGQSDAALPAEPAPAGALGVRVRGLRFAPAGERPVLDAFDLDVRPGERLAILAPSGGGKTTLLSLLAGLVAPQAGQVFIGGVPLDEAHAPGLRRRMGWMGQRAHVFAGSLDANVDLGRPVADAQAVARAIDFAGLADVAAGRPGQSLGEAGVGLSGGEAVRLALARLAVNDEAGLLLADEPTAHLDAETADRVIDALLALSRGRTLVLATHDPRLAARMDRVLRLEPTPLREAA</sequence>
<dbReference type="PANTHER" id="PTHR24221:SF261">
    <property type="entry name" value="GLUTATHIONE_L-CYSTEINE TRANSPORT SYSTEM ATP-BINDING_PERMEASE PROTEIN CYDD"/>
    <property type="match status" value="1"/>
</dbReference>
<evidence type="ECO:0000313" key="12">
    <source>
        <dbReference type="Proteomes" id="UP000255265"/>
    </source>
</evidence>
<dbReference type="InterPro" id="IPR003439">
    <property type="entry name" value="ABC_transporter-like_ATP-bd"/>
</dbReference>
<dbReference type="NCBIfam" id="TIGR02857">
    <property type="entry name" value="CydD"/>
    <property type="match status" value="1"/>
</dbReference>
<organism evidence="11 12">
    <name type="scientific">Pseudacidovorax intermedius</name>
    <dbReference type="NCBI Taxonomy" id="433924"/>
    <lineage>
        <taxon>Bacteria</taxon>
        <taxon>Pseudomonadati</taxon>
        <taxon>Pseudomonadota</taxon>
        <taxon>Betaproteobacteria</taxon>
        <taxon>Burkholderiales</taxon>
        <taxon>Comamonadaceae</taxon>
        <taxon>Pseudacidovorax</taxon>
    </lineage>
</organism>
<dbReference type="SMART" id="SM00382">
    <property type="entry name" value="AAA"/>
    <property type="match status" value="1"/>
</dbReference>
<dbReference type="GO" id="GO:0016887">
    <property type="term" value="F:ATP hydrolysis activity"/>
    <property type="evidence" value="ECO:0007669"/>
    <property type="project" value="InterPro"/>
</dbReference>
<dbReference type="PROSITE" id="PS50929">
    <property type="entry name" value="ABC_TM1F"/>
    <property type="match status" value="1"/>
</dbReference>
<dbReference type="GO" id="GO:0005886">
    <property type="term" value="C:plasma membrane"/>
    <property type="evidence" value="ECO:0007669"/>
    <property type="project" value="UniProtKB-SubCell"/>
</dbReference>
<proteinExistence type="predicted"/>
<comment type="caution">
    <text evidence="11">The sequence shown here is derived from an EMBL/GenBank/DDBJ whole genome shotgun (WGS) entry which is preliminary data.</text>
</comment>
<dbReference type="InterPro" id="IPR017871">
    <property type="entry name" value="ABC_transporter-like_CS"/>
</dbReference>
<accession>A0A370FCN3</accession>
<dbReference type="InterPro" id="IPR014216">
    <property type="entry name" value="ABC_transptr_CydD"/>
</dbReference>
<evidence type="ECO:0000256" key="4">
    <source>
        <dbReference type="ARBA" id="ARBA00022741"/>
    </source>
</evidence>
<keyword evidence="7 8" id="KW-0472">Membrane</keyword>
<evidence type="ECO:0000256" key="1">
    <source>
        <dbReference type="ARBA" id="ARBA00004651"/>
    </source>
</evidence>
<dbReference type="InterPro" id="IPR011527">
    <property type="entry name" value="ABC1_TM_dom"/>
</dbReference>
<evidence type="ECO:0000256" key="5">
    <source>
        <dbReference type="ARBA" id="ARBA00022840"/>
    </source>
</evidence>
<dbReference type="GO" id="GO:0140359">
    <property type="term" value="F:ABC-type transporter activity"/>
    <property type="evidence" value="ECO:0007669"/>
    <property type="project" value="InterPro"/>
</dbReference>
<dbReference type="InterPro" id="IPR036640">
    <property type="entry name" value="ABC1_TM_sf"/>
</dbReference>
<feature type="domain" description="ABC transmembrane type-1" evidence="10">
    <location>
        <begin position="19"/>
        <end position="307"/>
    </location>
</feature>
<comment type="subcellular location">
    <subcellularLocation>
        <location evidence="1">Cell membrane</location>
        <topology evidence="1">Multi-pass membrane protein</topology>
    </subcellularLocation>
</comment>
<protein>
    <submittedName>
        <fullName evidence="11">ATP-binding cassette subfamily C protein CydD</fullName>
    </submittedName>
</protein>
<dbReference type="Gene3D" id="3.40.50.300">
    <property type="entry name" value="P-loop containing nucleotide triphosphate hydrolases"/>
    <property type="match status" value="1"/>
</dbReference>
<feature type="transmembrane region" description="Helical" evidence="8">
    <location>
        <begin position="143"/>
        <end position="167"/>
    </location>
</feature>
<evidence type="ECO:0000259" key="10">
    <source>
        <dbReference type="PROSITE" id="PS50929"/>
    </source>
</evidence>
<dbReference type="STRING" id="433924.NS331_18185"/>
<dbReference type="SUPFAM" id="SSF52540">
    <property type="entry name" value="P-loop containing nucleoside triphosphate hydrolases"/>
    <property type="match status" value="1"/>
</dbReference>
<name>A0A370FCN3_9BURK</name>
<dbReference type="AlphaFoldDB" id="A0A370FCN3"/>
<dbReference type="Proteomes" id="UP000255265">
    <property type="component" value="Unassembled WGS sequence"/>
</dbReference>
<dbReference type="GO" id="GO:0005524">
    <property type="term" value="F:ATP binding"/>
    <property type="evidence" value="ECO:0007669"/>
    <property type="project" value="UniProtKB-KW"/>
</dbReference>
<keyword evidence="6 8" id="KW-1133">Transmembrane helix</keyword>
<dbReference type="RefSeq" id="WP_114804160.1">
    <property type="nucleotide sequence ID" value="NZ_QQAV01000010.1"/>
</dbReference>
<evidence type="ECO:0000256" key="6">
    <source>
        <dbReference type="ARBA" id="ARBA00022989"/>
    </source>
</evidence>
<evidence type="ECO:0000256" key="3">
    <source>
        <dbReference type="ARBA" id="ARBA00022692"/>
    </source>
</evidence>
<keyword evidence="5 11" id="KW-0067">ATP-binding</keyword>
<dbReference type="GO" id="GO:0042883">
    <property type="term" value="P:cysteine transport"/>
    <property type="evidence" value="ECO:0007669"/>
    <property type="project" value="InterPro"/>
</dbReference>
<dbReference type="EMBL" id="QQAV01000010">
    <property type="protein sequence ID" value="RDI20618.1"/>
    <property type="molecule type" value="Genomic_DNA"/>
</dbReference>
<keyword evidence="4" id="KW-0547">Nucleotide-binding</keyword>
<keyword evidence="12" id="KW-1185">Reference proteome</keyword>
<dbReference type="Gene3D" id="1.20.1560.10">
    <property type="entry name" value="ABC transporter type 1, transmembrane domain"/>
    <property type="match status" value="1"/>
</dbReference>
<dbReference type="OrthoDB" id="9806127at2"/>
<dbReference type="CDD" id="cd18584">
    <property type="entry name" value="ABC_6TM_AarD_CydD"/>
    <property type="match status" value="1"/>
</dbReference>
<evidence type="ECO:0000256" key="7">
    <source>
        <dbReference type="ARBA" id="ARBA00023136"/>
    </source>
</evidence>
<dbReference type="Pfam" id="PF00005">
    <property type="entry name" value="ABC_tran"/>
    <property type="match status" value="1"/>
</dbReference>
<evidence type="ECO:0000259" key="9">
    <source>
        <dbReference type="PROSITE" id="PS50893"/>
    </source>
</evidence>
<dbReference type="InterPro" id="IPR003593">
    <property type="entry name" value="AAA+_ATPase"/>
</dbReference>
<evidence type="ECO:0000256" key="2">
    <source>
        <dbReference type="ARBA" id="ARBA00022475"/>
    </source>
</evidence>
<feature type="transmembrane region" description="Helical" evidence="8">
    <location>
        <begin position="53"/>
        <end position="70"/>
    </location>
</feature>
<gene>
    <name evidence="11" type="ORF">DFR41_11024</name>
</gene>